<keyword evidence="6 7" id="KW-0961">Cell wall biogenesis/degradation</keyword>
<evidence type="ECO:0000256" key="2">
    <source>
        <dbReference type="ARBA" id="ARBA00005992"/>
    </source>
</evidence>
<keyword evidence="3 9" id="KW-0808">Transferase</keyword>
<dbReference type="EC" id="2.-.-.-" evidence="9"/>
<comment type="caution">
    <text evidence="9">The sequence shown here is derived from an EMBL/GenBank/DDBJ whole genome shotgun (WGS) entry which is preliminary data.</text>
</comment>
<dbReference type="PROSITE" id="PS52029">
    <property type="entry name" value="LD_TPASE"/>
    <property type="match status" value="1"/>
</dbReference>
<comment type="similarity">
    <text evidence="2">Belongs to the YkuD family.</text>
</comment>
<dbReference type="EMBL" id="JBHMEX010000067">
    <property type="protein sequence ID" value="MFB9066370.1"/>
    <property type="molecule type" value="Genomic_DNA"/>
</dbReference>
<organism evidence="9 10">
    <name type="scientific">Flavobacterium branchiarum</name>
    <dbReference type="NCBI Taxonomy" id="1114870"/>
    <lineage>
        <taxon>Bacteria</taxon>
        <taxon>Pseudomonadati</taxon>
        <taxon>Bacteroidota</taxon>
        <taxon>Flavobacteriia</taxon>
        <taxon>Flavobacteriales</taxon>
        <taxon>Flavobacteriaceae</taxon>
        <taxon>Flavobacterium</taxon>
    </lineage>
</organism>
<accession>A0ABV5FS32</accession>
<dbReference type="InterPro" id="IPR038063">
    <property type="entry name" value="Transpep_catalytic_dom"/>
</dbReference>
<evidence type="ECO:0000256" key="5">
    <source>
        <dbReference type="ARBA" id="ARBA00022984"/>
    </source>
</evidence>
<reference evidence="9 10" key="1">
    <citation type="submission" date="2024-09" db="EMBL/GenBank/DDBJ databases">
        <authorList>
            <person name="Sun Q."/>
            <person name="Mori K."/>
        </authorList>
    </citation>
    <scope>NUCLEOTIDE SEQUENCE [LARGE SCALE GENOMIC DNA]</scope>
    <source>
        <strain evidence="9 10">CECT 7908</strain>
    </source>
</reference>
<keyword evidence="4 7" id="KW-0133">Cell shape</keyword>
<dbReference type="Pfam" id="PF03734">
    <property type="entry name" value="YkuD"/>
    <property type="match status" value="1"/>
</dbReference>
<evidence type="ECO:0000256" key="4">
    <source>
        <dbReference type="ARBA" id="ARBA00022960"/>
    </source>
</evidence>
<dbReference type="CDD" id="cd16913">
    <property type="entry name" value="YkuD_like"/>
    <property type="match status" value="1"/>
</dbReference>
<dbReference type="InterPro" id="IPR005490">
    <property type="entry name" value="LD_TPept_cat_dom"/>
</dbReference>
<proteinExistence type="inferred from homology"/>
<sequence>MFFDATKIILKGYALAMGTVDNNFFERNGKGSTPTGLWSTSYAKKHIGEESYGNYGLIDMDGITGDAKKATAPGKRDGMAIHCGHTTKKGINDDNRLMVTYGCIRIYNSDMKKLVEEYNLLLAKGKIIYVYVEEVDSMSGVYKKYGLVADSKDKKEITVKMQNNSANESNNNFIDNNFCYRL</sequence>
<dbReference type="GO" id="GO:0016740">
    <property type="term" value="F:transferase activity"/>
    <property type="evidence" value="ECO:0007669"/>
    <property type="project" value="UniProtKB-KW"/>
</dbReference>
<dbReference type="RefSeq" id="WP_353960571.1">
    <property type="nucleotide sequence ID" value="NZ_JAUFQQ010000003.1"/>
</dbReference>
<evidence type="ECO:0000313" key="9">
    <source>
        <dbReference type="EMBL" id="MFB9066370.1"/>
    </source>
</evidence>
<evidence type="ECO:0000259" key="8">
    <source>
        <dbReference type="PROSITE" id="PS52029"/>
    </source>
</evidence>
<evidence type="ECO:0000256" key="6">
    <source>
        <dbReference type="ARBA" id="ARBA00023316"/>
    </source>
</evidence>
<feature type="domain" description="L,D-TPase catalytic" evidence="8">
    <location>
        <begin position="1"/>
        <end position="131"/>
    </location>
</feature>
<evidence type="ECO:0000256" key="1">
    <source>
        <dbReference type="ARBA" id="ARBA00004752"/>
    </source>
</evidence>
<keyword evidence="5 7" id="KW-0573">Peptidoglycan synthesis</keyword>
<keyword evidence="10" id="KW-1185">Reference proteome</keyword>
<comment type="pathway">
    <text evidence="1 7">Cell wall biogenesis; peptidoglycan biosynthesis.</text>
</comment>
<dbReference type="Proteomes" id="UP001589589">
    <property type="component" value="Unassembled WGS sequence"/>
</dbReference>
<evidence type="ECO:0000313" key="10">
    <source>
        <dbReference type="Proteomes" id="UP001589589"/>
    </source>
</evidence>
<feature type="active site" description="Proton donor/acceptor" evidence="7">
    <location>
        <position position="82"/>
    </location>
</feature>
<dbReference type="Gene3D" id="2.40.440.10">
    <property type="entry name" value="L,D-transpeptidase catalytic domain-like"/>
    <property type="match status" value="1"/>
</dbReference>
<feature type="active site" description="Nucleophile" evidence="7">
    <location>
        <position position="103"/>
    </location>
</feature>
<name>A0ABV5FS32_9FLAO</name>
<evidence type="ECO:0000256" key="7">
    <source>
        <dbReference type="PROSITE-ProRule" id="PRU01373"/>
    </source>
</evidence>
<protein>
    <submittedName>
        <fullName evidence="9">L,D-transpeptidase</fullName>
        <ecNumber evidence="9">2.-.-.-</ecNumber>
    </submittedName>
</protein>
<evidence type="ECO:0000256" key="3">
    <source>
        <dbReference type="ARBA" id="ARBA00022679"/>
    </source>
</evidence>
<gene>
    <name evidence="9" type="ORF">ACFFUQ_20315</name>
</gene>
<dbReference type="SUPFAM" id="SSF141523">
    <property type="entry name" value="L,D-transpeptidase catalytic domain-like"/>
    <property type="match status" value="1"/>
</dbReference>